<dbReference type="InterPro" id="IPR048535">
    <property type="entry name" value="RRN6_beta-prop"/>
</dbReference>
<accession>S7QEQ0</accession>
<feature type="compositionally biased region" description="Basic residues" evidence="1">
    <location>
        <begin position="814"/>
        <end position="827"/>
    </location>
</feature>
<dbReference type="HOGENOM" id="CLU_007284_0_0_1"/>
<dbReference type="PANTHER" id="PTHR28221:SF2">
    <property type="entry name" value="RNA POLYMERASE I-SPECIFIC TRANSCRIPTION INITIATION FACTOR RRN6"/>
    <property type="match status" value="1"/>
</dbReference>
<evidence type="ECO:0000256" key="1">
    <source>
        <dbReference type="SAM" id="MobiDB-lite"/>
    </source>
</evidence>
<dbReference type="OrthoDB" id="2382881at2759"/>
<dbReference type="KEGG" id="gtr:GLOTRDRAFT_137042"/>
<proteinExistence type="predicted"/>
<dbReference type="STRING" id="670483.S7QEQ0"/>
<dbReference type="Pfam" id="PF20639">
    <property type="entry name" value="Rrn6_K-rich"/>
    <property type="match status" value="1"/>
</dbReference>
<dbReference type="PANTHER" id="PTHR28221">
    <property type="entry name" value="RNA POLYMERASE I-SPECIFIC TRANSCRIPTION INITIATION FACTOR RRN6"/>
    <property type="match status" value="1"/>
</dbReference>
<sequence length="827" mass="91119">MPLSSIRQRAEQGAHFIRTYFPDVDIPGELIREEIAMDARASQQLQEFDPYAGETLEIVECYDSSRKRGSCLAFPMGESKRDLNILPFPYQQKDRAMANPSPQPVKSFETPIVQLAGSSLGSATALGSMLAVRTFASTTLLEVKGKVTNGPIQVVYGVSAVAQGVVSHPEIGDRRVVDVKLRPTSNPELLFADDQGSIRTCRMGGGGNAIDVLHKASDSDLSASQDPFHRIALPKQADWFLVFSSNAVGRLDFRSIAKPSSVFSAPQPSYPVTSVEASRSDHLICITTSKDILWIDDRFTRKPVLGYKHKREFDRSLFTVTTESLTSPLTLLASRKNEFITVYDVSRDPADGLVYSNASPYSPFATNRSKAPYAGAKLLVNSQGSMTEYSLVRLSERGGLDRTDFQHFEGNMSAGDLPTSNAEQSADVPSMGDEGRLRPDVGPLGGREFSQIDLRPVYERLMIHGIGKDPEEDPEAVYEILEKMPTFKQNLDEPVDNVLTMFDIAFRSGDEPDEISRSDFLTQSSLNSARGYRALMLGRIPKCALIKQFPWHKDITSFLRHFDCDGDHPEETVEQLRRYDLASPPERAGPSYRLEAEARERLTLDLALSSDVFSVNSFRKPSASDLDDAFETMSRATENMSLSVSEPPPVHFGYLRPAMKDAKNHYPMVDGKEQPPMRGASMEMPLGARLLLQEWDVDGDPDSYVYQDPYDTAGSTPTITPFRSKPAAEASRNSSRPERETQRPPVIVAARTLAPPVPSLQTVPRPAAVQSQEPMAGGRTGATTQLTPANSQSQDMFMTNTQILPGPFGGRVPVGKKKAAKKRMGGF</sequence>
<protein>
    <submittedName>
        <fullName evidence="4">Uncharacterized protein</fullName>
    </submittedName>
</protein>
<name>S7QEQ0_GLOTA</name>
<keyword evidence="5" id="KW-1185">Reference proteome</keyword>
<dbReference type="Proteomes" id="UP000030669">
    <property type="component" value="Unassembled WGS sequence"/>
</dbReference>
<feature type="domain" description="RRN6 beta-propeller" evidence="2">
    <location>
        <begin position="49"/>
        <end position="358"/>
    </location>
</feature>
<evidence type="ECO:0000313" key="4">
    <source>
        <dbReference type="EMBL" id="EPQ58301.1"/>
    </source>
</evidence>
<feature type="region of interest" description="Disordered" evidence="1">
    <location>
        <begin position="409"/>
        <end position="445"/>
    </location>
</feature>
<dbReference type="eggNOG" id="ENOG502S8HY">
    <property type="taxonomic scope" value="Eukaryota"/>
</dbReference>
<dbReference type="EMBL" id="KB469298">
    <property type="protein sequence ID" value="EPQ58301.1"/>
    <property type="molecule type" value="Genomic_DNA"/>
</dbReference>
<organism evidence="4 5">
    <name type="scientific">Gloeophyllum trabeum (strain ATCC 11539 / FP-39264 / Madison 617)</name>
    <name type="common">Brown rot fungus</name>
    <dbReference type="NCBI Taxonomy" id="670483"/>
    <lineage>
        <taxon>Eukaryota</taxon>
        <taxon>Fungi</taxon>
        <taxon>Dikarya</taxon>
        <taxon>Basidiomycota</taxon>
        <taxon>Agaricomycotina</taxon>
        <taxon>Agaricomycetes</taxon>
        <taxon>Gloeophyllales</taxon>
        <taxon>Gloeophyllaceae</taxon>
        <taxon>Gloeophyllum</taxon>
    </lineage>
</organism>
<dbReference type="Pfam" id="PF10214">
    <property type="entry name" value="Rrn6_beta-prop"/>
    <property type="match status" value="1"/>
</dbReference>
<dbReference type="InterPro" id="IPR019350">
    <property type="entry name" value="RNA_pol_I-sp_TIF_RRN6-like"/>
</dbReference>
<evidence type="ECO:0000259" key="3">
    <source>
        <dbReference type="Pfam" id="PF20639"/>
    </source>
</evidence>
<evidence type="ECO:0000313" key="5">
    <source>
        <dbReference type="Proteomes" id="UP000030669"/>
    </source>
</evidence>
<dbReference type="AlphaFoldDB" id="S7QEQ0"/>
<gene>
    <name evidence="4" type="ORF">GLOTRDRAFT_137042</name>
</gene>
<feature type="domain" description="RRN6 K-rich C-terminal" evidence="3">
    <location>
        <begin position="691"/>
        <end position="827"/>
    </location>
</feature>
<dbReference type="RefSeq" id="XP_007863520.1">
    <property type="nucleotide sequence ID" value="XM_007865329.1"/>
</dbReference>
<reference evidence="4 5" key="1">
    <citation type="journal article" date="2012" name="Science">
        <title>The Paleozoic origin of enzymatic lignin decomposition reconstructed from 31 fungal genomes.</title>
        <authorList>
            <person name="Floudas D."/>
            <person name="Binder M."/>
            <person name="Riley R."/>
            <person name="Barry K."/>
            <person name="Blanchette R.A."/>
            <person name="Henrissat B."/>
            <person name="Martinez A.T."/>
            <person name="Otillar R."/>
            <person name="Spatafora J.W."/>
            <person name="Yadav J.S."/>
            <person name="Aerts A."/>
            <person name="Benoit I."/>
            <person name="Boyd A."/>
            <person name="Carlson A."/>
            <person name="Copeland A."/>
            <person name="Coutinho P.M."/>
            <person name="de Vries R.P."/>
            <person name="Ferreira P."/>
            <person name="Findley K."/>
            <person name="Foster B."/>
            <person name="Gaskell J."/>
            <person name="Glotzer D."/>
            <person name="Gorecki P."/>
            <person name="Heitman J."/>
            <person name="Hesse C."/>
            <person name="Hori C."/>
            <person name="Igarashi K."/>
            <person name="Jurgens J.A."/>
            <person name="Kallen N."/>
            <person name="Kersten P."/>
            <person name="Kohler A."/>
            <person name="Kuees U."/>
            <person name="Kumar T.K.A."/>
            <person name="Kuo A."/>
            <person name="LaButti K."/>
            <person name="Larrondo L.F."/>
            <person name="Lindquist E."/>
            <person name="Ling A."/>
            <person name="Lombard V."/>
            <person name="Lucas S."/>
            <person name="Lundell T."/>
            <person name="Martin R."/>
            <person name="McLaughlin D.J."/>
            <person name="Morgenstern I."/>
            <person name="Morin E."/>
            <person name="Murat C."/>
            <person name="Nagy L.G."/>
            <person name="Nolan M."/>
            <person name="Ohm R.A."/>
            <person name="Patyshakuliyeva A."/>
            <person name="Rokas A."/>
            <person name="Ruiz-Duenas F.J."/>
            <person name="Sabat G."/>
            <person name="Salamov A."/>
            <person name="Samejima M."/>
            <person name="Schmutz J."/>
            <person name="Slot J.C."/>
            <person name="St John F."/>
            <person name="Stenlid J."/>
            <person name="Sun H."/>
            <person name="Sun S."/>
            <person name="Syed K."/>
            <person name="Tsang A."/>
            <person name="Wiebenga A."/>
            <person name="Young D."/>
            <person name="Pisabarro A."/>
            <person name="Eastwood D.C."/>
            <person name="Martin F."/>
            <person name="Cullen D."/>
            <person name="Grigoriev I.V."/>
            <person name="Hibbett D.S."/>
        </authorList>
    </citation>
    <scope>NUCLEOTIDE SEQUENCE [LARGE SCALE GENOMIC DNA]</scope>
    <source>
        <strain evidence="4 5">ATCC 11539</strain>
    </source>
</reference>
<dbReference type="GeneID" id="19303679"/>
<dbReference type="InterPro" id="IPR048536">
    <property type="entry name" value="Rrn6_K-rich"/>
</dbReference>
<dbReference type="OMA" id="QGAHFLR"/>
<evidence type="ECO:0000259" key="2">
    <source>
        <dbReference type="Pfam" id="PF10214"/>
    </source>
</evidence>
<feature type="region of interest" description="Disordered" evidence="1">
    <location>
        <begin position="708"/>
        <end position="745"/>
    </location>
</feature>
<feature type="region of interest" description="Disordered" evidence="1">
    <location>
        <begin position="804"/>
        <end position="827"/>
    </location>
</feature>